<comment type="caution">
    <text evidence="2">The sequence shown here is derived from an EMBL/GenBank/DDBJ whole genome shotgun (WGS) entry which is preliminary data.</text>
</comment>
<dbReference type="EMBL" id="QFKX01000002">
    <property type="protein sequence ID" value="PWH06831.1"/>
    <property type="molecule type" value="Genomic_DNA"/>
</dbReference>
<evidence type="ECO:0000313" key="2">
    <source>
        <dbReference type="EMBL" id="PWH06831.1"/>
    </source>
</evidence>
<proteinExistence type="predicted"/>
<reference evidence="2 3" key="1">
    <citation type="submission" date="2018-05" db="EMBL/GenBank/DDBJ databases">
        <title>Brachybacterium sp. M1HQ-2T, whole genome shotgun sequence.</title>
        <authorList>
            <person name="Tuo L."/>
        </authorList>
    </citation>
    <scope>NUCLEOTIDE SEQUENCE [LARGE SCALE GENOMIC DNA]</scope>
    <source>
        <strain evidence="2 3">M1HQ-2</strain>
    </source>
</reference>
<dbReference type="AlphaFoldDB" id="A0A2U2RLW9"/>
<accession>A0A2U2RLW9</accession>
<evidence type="ECO:0000256" key="1">
    <source>
        <dbReference type="SAM" id="MobiDB-lite"/>
    </source>
</evidence>
<name>A0A2U2RLW9_9MICO</name>
<keyword evidence="3" id="KW-1185">Reference proteome</keyword>
<sequence length="309" mass="33150">MTVTCRRPELAPPHWHDLGIRVLRNDREDVDALDDLVGDGLDGIVDGQCYSPAHAADLARWSTRCEGTVMLSSRAVYVDALGNHANSDVRPVWDRPTSEENQTLDYAGEPWNSREGYGTNKAEAERVLAASGRRVSVLRPARIHGPSTRRVREWPLLAALLAGTRRILVQKAEEAGSLTSTLTISRAVSACLRAPDARKVNVADAPTATNLEVARILASSWGAEAEIVAAGDGGPVGGPGIASEPEPGTALIPGAWATGQELEGRRLTELIGTPPEVRSTLERTAGWVGELARRAPDGHWELPEQFDGS</sequence>
<gene>
    <name evidence="2" type="ORF">DEO23_07935</name>
</gene>
<dbReference type="InterPro" id="IPR036291">
    <property type="entry name" value="NAD(P)-bd_dom_sf"/>
</dbReference>
<evidence type="ECO:0000313" key="3">
    <source>
        <dbReference type="Proteomes" id="UP000245590"/>
    </source>
</evidence>
<feature type="region of interest" description="Disordered" evidence="1">
    <location>
        <begin position="91"/>
        <end position="117"/>
    </location>
</feature>
<dbReference type="Gene3D" id="3.40.50.720">
    <property type="entry name" value="NAD(P)-binding Rossmann-like Domain"/>
    <property type="match status" value="1"/>
</dbReference>
<evidence type="ECO:0008006" key="4">
    <source>
        <dbReference type="Google" id="ProtNLM"/>
    </source>
</evidence>
<organism evidence="2 3">
    <name type="scientific">Brachybacterium endophyticum</name>
    <dbReference type="NCBI Taxonomy" id="2182385"/>
    <lineage>
        <taxon>Bacteria</taxon>
        <taxon>Bacillati</taxon>
        <taxon>Actinomycetota</taxon>
        <taxon>Actinomycetes</taxon>
        <taxon>Micrococcales</taxon>
        <taxon>Dermabacteraceae</taxon>
        <taxon>Brachybacterium</taxon>
    </lineage>
</organism>
<protein>
    <recommendedName>
        <fullName evidence="4">Reductase</fullName>
    </recommendedName>
</protein>
<dbReference type="SUPFAM" id="SSF51735">
    <property type="entry name" value="NAD(P)-binding Rossmann-fold domains"/>
    <property type="match status" value="1"/>
</dbReference>
<dbReference type="Proteomes" id="UP000245590">
    <property type="component" value="Unassembled WGS sequence"/>
</dbReference>